<dbReference type="RefSeq" id="WP_051524946.1">
    <property type="nucleotide sequence ID" value="NZ_CP027569.1"/>
</dbReference>
<protein>
    <submittedName>
        <fullName evidence="1">Esterase</fullName>
    </submittedName>
</protein>
<dbReference type="Gene3D" id="3.40.50.1820">
    <property type="entry name" value="alpha/beta hydrolase"/>
    <property type="match status" value="1"/>
</dbReference>
<dbReference type="EMBL" id="CP027569">
    <property type="protein sequence ID" value="AVO26217.1"/>
    <property type="molecule type" value="Genomic_DNA"/>
</dbReference>
<dbReference type="InterPro" id="IPR029058">
    <property type="entry name" value="AB_hydrolase_fold"/>
</dbReference>
<name>A0A2S0M457_MEGEL</name>
<dbReference type="Pfam" id="PF00756">
    <property type="entry name" value="Esterase"/>
    <property type="match status" value="1"/>
</dbReference>
<evidence type="ECO:0000313" key="2">
    <source>
        <dbReference type="Proteomes" id="UP000238358"/>
    </source>
</evidence>
<proteinExistence type="predicted"/>
<dbReference type="AlphaFoldDB" id="A0A2S0M457"/>
<accession>A0A2S0M457</accession>
<sequence>MDKIVVSIGGKDCLIYSAGQAEYVLVQPVDDHDLEVLDEQVTAIAKAVPVPFVFVAFPVTDWNRELSPWDSPAVFGPSDFGHGAAETLGFIEKVLLPAVCLRCHLPEGTPMVLGGYSLAGLFALWCAWQTPTFSAIAAASPSVWFPHWLDYASQRPPQTQAVYLSLGDKEEKTRNPVMAAVGDCIRQQYAYLAGLPRMQVLLEWNKGNHFQQTGQRCAKAFAWCVSSLVPGSGGASSTRG</sequence>
<dbReference type="SUPFAM" id="SSF53474">
    <property type="entry name" value="alpha/beta-Hydrolases"/>
    <property type="match status" value="1"/>
</dbReference>
<dbReference type="OrthoDB" id="9794761at2"/>
<evidence type="ECO:0000313" key="1">
    <source>
        <dbReference type="EMBL" id="AVO26217.1"/>
    </source>
</evidence>
<gene>
    <name evidence="1" type="ORF">C6Y28_00455</name>
</gene>
<dbReference type="InterPro" id="IPR000801">
    <property type="entry name" value="Esterase-like"/>
</dbReference>
<reference evidence="1 2" key="1">
    <citation type="journal article" date="2018" name="Genome Announc.">
        <title>Complete genomes of two Megasphaera elsdenii strains, NCIMB 702410 and ATCC 25940.</title>
        <authorList>
            <person name="Hatmaker E.A."/>
            <person name="O'Dell K."/>
            <person name="Riley L.A."/>
            <person name="Klingeman D.M."/>
            <person name="Guss A.M."/>
        </authorList>
    </citation>
    <scope>NUCLEOTIDE SEQUENCE [LARGE SCALE GENOMIC DNA]</scope>
    <source>
        <strain evidence="1 2">NCIMB702410</strain>
    </source>
</reference>
<organism evidence="1 2">
    <name type="scientific">Megasphaera elsdenii</name>
    <dbReference type="NCBI Taxonomy" id="907"/>
    <lineage>
        <taxon>Bacteria</taxon>
        <taxon>Bacillati</taxon>
        <taxon>Bacillota</taxon>
        <taxon>Negativicutes</taxon>
        <taxon>Veillonellales</taxon>
        <taxon>Veillonellaceae</taxon>
        <taxon>Megasphaera</taxon>
    </lineage>
</organism>
<dbReference type="Proteomes" id="UP000238358">
    <property type="component" value="Chromosome"/>
</dbReference>